<proteinExistence type="predicted"/>
<evidence type="ECO:0000313" key="3">
    <source>
        <dbReference type="Proteomes" id="UP000278807"/>
    </source>
</evidence>
<accession>A0A0R3TI69</accession>
<gene>
    <name evidence="2" type="ORF">HNAJ_LOCUS6756</name>
</gene>
<dbReference type="Proteomes" id="UP000278807">
    <property type="component" value="Unassembled WGS sequence"/>
</dbReference>
<evidence type="ECO:0000313" key="4">
    <source>
        <dbReference type="WBParaSite" id="HNAJ_0000676001-mRNA-1"/>
    </source>
</evidence>
<feature type="compositionally biased region" description="Low complexity" evidence="1">
    <location>
        <begin position="40"/>
        <end position="68"/>
    </location>
</feature>
<keyword evidence="3" id="KW-1185">Reference proteome</keyword>
<dbReference type="WBParaSite" id="HNAJ_0000676001-mRNA-1">
    <property type="protein sequence ID" value="HNAJ_0000676001-mRNA-1"/>
    <property type="gene ID" value="HNAJ_0000676001"/>
</dbReference>
<protein>
    <submittedName>
        <fullName evidence="4">PDEase domain-containing protein</fullName>
    </submittedName>
</protein>
<sequence>MVTHNCVPMTESASSESILLKAHSPLRCLSTTTRSSSISTSKLDFHSNTNSSDSCTTATTTSSSSSGSGEKTLDSGRTSVCASSGCQFHQIPKFFSSDEEDEDWSISENAASGVTHFTREETMYIPTYRLMTALDIWIQEIRGQTENELPSPMINKPLSQSSSCT</sequence>
<dbReference type="EMBL" id="UZAE01008268">
    <property type="protein sequence ID" value="VDO02616.1"/>
    <property type="molecule type" value="Genomic_DNA"/>
</dbReference>
<evidence type="ECO:0000313" key="2">
    <source>
        <dbReference type="EMBL" id="VDO02616.1"/>
    </source>
</evidence>
<feature type="region of interest" description="Disordered" evidence="1">
    <location>
        <begin position="40"/>
        <end position="74"/>
    </location>
</feature>
<dbReference type="OrthoDB" id="6274447at2759"/>
<reference evidence="2 3" key="2">
    <citation type="submission" date="2018-11" db="EMBL/GenBank/DDBJ databases">
        <authorList>
            <consortium name="Pathogen Informatics"/>
        </authorList>
    </citation>
    <scope>NUCLEOTIDE SEQUENCE [LARGE SCALE GENOMIC DNA]</scope>
</reference>
<organism evidence="4">
    <name type="scientific">Rodentolepis nana</name>
    <name type="common">Dwarf tapeworm</name>
    <name type="synonym">Hymenolepis nana</name>
    <dbReference type="NCBI Taxonomy" id="102285"/>
    <lineage>
        <taxon>Eukaryota</taxon>
        <taxon>Metazoa</taxon>
        <taxon>Spiralia</taxon>
        <taxon>Lophotrochozoa</taxon>
        <taxon>Platyhelminthes</taxon>
        <taxon>Cestoda</taxon>
        <taxon>Eucestoda</taxon>
        <taxon>Cyclophyllidea</taxon>
        <taxon>Hymenolepididae</taxon>
        <taxon>Rodentolepis</taxon>
    </lineage>
</organism>
<reference evidence="4" key="1">
    <citation type="submission" date="2017-02" db="UniProtKB">
        <authorList>
            <consortium name="WormBaseParasite"/>
        </authorList>
    </citation>
    <scope>IDENTIFICATION</scope>
</reference>
<name>A0A0R3TI69_RODNA</name>
<evidence type="ECO:0000256" key="1">
    <source>
        <dbReference type="SAM" id="MobiDB-lite"/>
    </source>
</evidence>
<dbReference type="AlphaFoldDB" id="A0A0R3TI69"/>